<feature type="compositionally biased region" description="Acidic residues" evidence="1">
    <location>
        <begin position="580"/>
        <end position="591"/>
    </location>
</feature>
<evidence type="ECO:0000313" key="2">
    <source>
        <dbReference type="EMBL" id="KAK5693161.1"/>
    </source>
</evidence>
<dbReference type="Proteomes" id="UP001310594">
    <property type="component" value="Unassembled WGS sequence"/>
</dbReference>
<proteinExistence type="predicted"/>
<feature type="compositionally biased region" description="Pro residues" evidence="1">
    <location>
        <begin position="49"/>
        <end position="62"/>
    </location>
</feature>
<name>A0AAN7W059_9PEZI</name>
<reference evidence="2" key="1">
    <citation type="submission" date="2023-08" db="EMBL/GenBank/DDBJ databases">
        <title>Black Yeasts Isolated from many extreme environments.</title>
        <authorList>
            <person name="Coleine C."/>
            <person name="Stajich J.E."/>
            <person name="Selbmann L."/>
        </authorList>
    </citation>
    <scope>NUCLEOTIDE SEQUENCE</scope>
    <source>
        <strain evidence="2">CCFEE 5810</strain>
    </source>
</reference>
<dbReference type="EMBL" id="JAVRQU010000018">
    <property type="protein sequence ID" value="KAK5693161.1"/>
    <property type="molecule type" value="Genomic_DNA"/>
</dbReference>
<gene>
    <name evidence="2" type="primary">agn1_2</name>
    <name evidence="2" type="ORF">LTR97_010637</name>
</gene>
<feature type="region of interest" description="Disordered" evidence="1">
    <location>
        <begin position="1"/>
        <end position="97"/>
    </location>
</feature>
<feature type="region of interest" description="Disordered" evidence="1">
    <location>
        <begin position="579"/>
        <end position="633"/>
    </location>
</feature>
<evidence type="ECO:0000313" key="3">
    <source>
        <dbReference type="Proteomes" id="UP001310594"/>
    </source>
</evidence>
<organism evidence="2 3">
    <name type="scientific">Elasticomyces elasticus</name>
    <dbReference type="NCBI Taxonomy" id="574655"/>
    <lineage>
        <taxon>Eukaryota</taxon>
        <taxon>Fungi</taxon>
        <taxon>Dikarya</taxon>
        <taxon>Ascomycota</taxon>
        <taxon>Pezizomycotina</taxon>
        <taxon>Dothideomycetes</taxon>
        <taxon>Dothideomycetidae</taxon>
        <taxon>Mycosphaerellales</taxon>
        <taxon>Teratosphaeriaceae</taxon>
        <taxon>Elasticomyces</taxon>
    </lineage>
</organism>
<feature type="compositionally biased region" description="Basic residues" evidence="1">
    <location>
        <begin position="490"/>
        <end position="499"/>
    </location>
</feature>
<accession>A0AAN7W059</accession>
<dbReference type="AlphaFoldDB" id="A0AAN7W059"/>
<comment type="caution">
    <text evidence="2">The sequence shown here is derived from an EMBL/GenBank/DDBJ whole genome shotgun (WGS) entry which is preliminary data.</text>
</comment>
<feature type="region of interest" description="Disordered" evidence="1">
    <location>
        <begin position="477"/>
        <end position="501"/>
    </location>
</feature>
<protein>
    <submittedName>
        <fullName evidence="2">Glucan endo-1,3-alpha-glucosidase agn1</fullName>
    </submittedName>
</protein>
<evidence type="ECO:0000256" key="1">
    <source>
        <dbReference type="SAM" id="MobiDB-lite"/>
    </source>
</evidence>
<feature type="compositionally biased region" description="Low complexity" evidence="1">
    <location>
        <begin position="16"/>
        <end position="29"/>
    </location>
</feature>
<feature type="compositionally biased region" description="Low complexity" evidence="1">
    <location>
        <begin position="593"/>
        <end position="633"/>
    </location>
</feature>
<sequence>MISPVSRTFYPPPWPGTTVPPTLTTPTNTASVQPSTRETVDGGLDGVAPVPPPPPPPGPPPTGTEDQDPKNSNPQDEGDRCDPNLSDEQGLCDNGNFPLYNPGTGKIDCSYSPADAQSKISACQAKAMDDQDRTQQIINQAKTCCAPARKRNILERTLQLFRRADACMPTEPEPIEDASSPDIPMRTYTCPSKFPNVCANARSAISARGESETMTRQEKSHHYTGPWYLNKKSSQTVEGKNENLAIAGWGLEGCNVEEYTFGTGNPSTEAVIRLIPIAENAAHGEDFQTFLDAWDLATGNADLDEAGSADLDEVARTAHGRSINIKKPGKPFKIAFGDGVADASTQWGLWKSPSDNVCDVHGADFLLRGGPPESSLQWDPYFSREGRMRTYTVTYNKGSPGGKREIVKTSTIPPQYCTAPSPGRQTLIDNTFRYVREDGVTIGKPKPAKDAGYIGTCEPWPPAGVAEKIKVRDGESANTTLFKDPDVLPQKKRHHHPRHAPALTFRDQLVEVGDAHVLANASQHDTHKHALRHRPGNGLKIRQLSSGSYLDPNVYAFLGCSNDDYDPCDWGQICDGSGDGADDGSDGDGSDGDGSASTTAVSSEGTSSTVVTESSAPTTESSPTTTKSSSVVTTSATTRTTTIYVLSTATITSTSQIISTLGAMTITANIRTQVVANAIAQVSSTTTTKSQITLAPRANFIVSDYNLNYIASHTGTSTYDVCSAGNFDVYGVGKPKPDHWYDYPASVSFVSTISLDDTGVKLSSCSYTNPAAPSAGDGGELACGSTTYPCIPYLFGPATFYCNYDDLAGYMTTMDILAQCVVTTTGETVFTTTSVATATSVSVIVS</sequence>